<evidence type="ECO:0000313" key="4">
    <source>
        <dbReference type="Proteomes" id="UP000783588"/>
    </source>
</evidence>
<dbReference type="RefSeq" id="WP_216469851.1">
    <property type="nucleotide sequence ID" value="NZ_JAHLQI010000002.1"/>
</dbReference>
<sequence length="82" mass="9593">MTEKQKAMRDVQEHGFAAVDASLYLDSHPDDESAVQYFRNVCKKQQQAQEVYQKHFGPLKHQDAGSTGRWNWADDPWPWEEV</sequence>
<evidence type="ECO:0000313" key="3">
    <source>
        <dbReference type="EMBL" id="MBU5490213.1"/>
    </source>
</evidence>
<dbReference type="InterPro" id="IPR016571">
    <property type="entry name" value="Spore_coat_assembly_CotJB"/>
</dbReference>
<dbReference type="Pfam" id="PF12652">
    <property type="entry name" value="CotJB"/>
    <property type="match status" value="1"/>
</dbReference>
<dbReference type="Proteomes" id="UP000783588">
    <property type="component" value="Unassembled WGS sequence"/>
</dbReference>
<keyword evidence="4" id="KW-1185">Reference proteome</keyword>
<keyword evidence="3" id="KW-0167">Capsid protein</keyword>
<dbReference type="PIRSF" id="PIRSF010606">
    <property type="entry name" value="Spore_coat_CotJB"/>
    <property type="match status" value="1"/>
</dbReference>
<keyword evidence="3" id="KW-0946">Virion</keyword>
<organism evidence="3 4">
    <name type="scientific">Butyricicoccus intestinisimiae</name>
    <dbReference type="NCBI Taxonomy" id="2841509"/>
    <lineage>
        <taxon>Bacteria</taxon>
        <taxon>Bacillati</taxon>
        <taxon>Bacillota</taxon>
        <taxon>Clostridia</taxon>
        <taxon>Eubacteriales</taxon>
        <taxon>Butyricicoccaceae</taxon>
        <taxon>Butyricicoccus</taxon>
    </lineage>
</organism>
<evidence type="ECO:0000256" key="1">
    <source>
        <dbReference type="SAM" id="MobiDB-lite"/>
    </source>
</evidence>
<dbReference type="InterPro" id="IPR024207">
    <property type="entry name" value="CotJB_dom"/>
</dbReference>
<protein>
    <submittedName>
        <fullName evidence="3">Spore coat protein CotJB</fullName>
    </submittedName>
</protein>
<comment type="caution">
    <text evidence="3">The sequence shown here is derived from an EMBL/GenBank/DDBJ whole genome shotgun (WGS) entry which is preliminary data.</text>
</comment>
<dbReference type="EMBL" id="JAHLQI010000002">
    <property type="protein sequence ID" value="MBU5490213.1"/>
    <property type="molecule type" value="Genomic_DNA"/>
</dbReference>
<feature type="region of interest" description="Disordered" evidence="1">
    <location>
        <begin position="62"/>
        <end position="82"/>
    </location>
</feature>
<reference evidence="3 4" key="1">
    <citation type="submission" date="2021-06" db="EMBL/GenBank/DDBJ databases">
        <authorList>
            <person name="Sun Q."/>
            <person name="Li D."/>
        </authorList>
    </citation>
    <scope>NUCLEOTIDE SEQUENCE [LARGE SCALE GENOMIC DNA]</scope>
    <source>
        <strain evidence="3 4">MSJd-7</strain>
    </source>
</reference>
<feature type="domain" description="Protein CotJB" evidence="2">
    <location>
        <begin position="6"/>
        <end position="80"/>
    </location>
</feature>
<evidence type="ECO:0000259" key="2">
    <source>
        <dbReference type="Pfam" id="PF12652"/>
    </source>
</evidence>
<proteinExistence type="predicted"/>
<accession>A0ABS6ERS5</accession>
<gene>
    <name evidence="3" type="ORF">KQI75_06195</name>
</gene>
<name>A0ABS6ERS5_9FIRM</name>